<dbReference type="InterPro" id="IPR006629">
    <property type="entry name" value="LITAF"/>
</dbReference>
<evidence type="ECO:0000256" key="6">
    <source>
        <dbReference type="SAM" id="MobiDB-lite"/>
    </source>
</evidence>
<dbReference type="InterPro" id="IPR037519">
    <property type="entry name" value="LITAF_fam"/>
</dbReference>
<feature type="region of interest" description="Disordered" evidence="6">
    <location>
        <begin position="41"/>
        <end position="67"/>
    </location>
</feature>
<evidence type="ECO:0000256" key="1">
    <source>
        <dbReference type="ARBA" id="ARBA00004170"/>
    </source>
</evidence>
<dbReference type="PROSITE" id="PS51837">
    <property type="entry name" value="LITAF"/>
    <property type="match status" value="1"/>
</dbReference>
<keyword evidence="4" id="KW-0862">Zinc</keyword>
<keyword evidence="5 7" id="KW-0472">Membrane</keyword>
<feature type="transmembrane region" description="Helical" evidence="7">
    <location>
        <begin position="150"/>
        <end position="175"/>
    </location>
</feature>
<dbReference type="SMART" id="SM00714">
    <property type="entry name" value="LITAF"/>
    <property type="match status" value="1"/>
</dbReference>
<keyword evidence="3" id="KW-0479">Metal-binding</keyword>
<evidence type="ECO:0000256" key="4">
    <source>
        <dbReference type="ARBA" id="ARBA00022833"/>
    </source>
</evidence>
<evidence type="ECO:0000256" key="2">
    <source>
        <dbReference type="ARBA" id="ARBA00005975"/>
    </source>
</evidence>
<dbReference type="EMBL" id="JAEPQZ010000012">
    <property type="protein sequence ID" value="KAG2174962.1"/>
    <property type="molecule type" value="Genomic_DNA"/>
</dbReference>
<protein>
    <recommendedName>
        <fullName evidence="8">LITAF domain-containing protein</fullName>
    </recommendedName>
</protein>
<dbReference type="PANTHER" id="PTHR23292:SF6">
    <property type="entry name" value="FI16602P1-RELATED"/>
    <property type="match status" value="1"/>
</dbReference>
<reference evidence="9" key="1">
    <citation type="submission" date="2020-12" db="EMBL/GenBank/DDBJ databases">
        <title>Metabolic potential, ecology and presence of endohyphal bacteria is reflected in genomic diversity of Mucoromycotina.</title>
        <authorList>
            <person name="Muszewska A."/>
            <person name="Okrasinska A."/>
            <person name="Steczkiewicz K."/>
            <person name="Drgas O."/>
            <person name="Orlowska M."/>
            <person name="Perlinska-Lenart U."/>
            <person name="Aleksandrzak-Piekarczyk T."/>
            <person name="Szatraj K."/>
            <person name="Zielenkiewicz U."/>
            <person name="Pilsyk S."/>
            <person name="Malc E."/>
            <person name="Mieczkowski P."/>
            <person name="Kruszewska J.S."/>
            <person name="Biernat P."/>
            <person name="Pawlowska J."/>
        </authorList>
    </citation>
    <scope>NUCLEOTIDE SEQUENCE</scope>
    <source>
        <strain evidence="9">WA0000067209</strain>
    </source>
</reference>
<sequence>MSCVSTIKPVENTRRFSLGMLGLSEKLSMSNLRRSSLASTCASKLQGAKQHEQGDRRRSHQATPPSSLRNRFKKFYTHSLSTRSTASIQTSGDTYQANKTSIHSKESQYLDKKILHGYWQPDFPDVSIHLTCPHCNKQVQSIIRRVNGRLIWISSFLLLLSTIVCACVPCCIPWLKDVQHFCPECHARVGKHRRW</sequence>
<evidence type="ECO:0000259" key="8">
    <source>
        <dbReference type="PROSITE" id="PS51837"/>
    </source>
</evidence>
<keyword evidence="10" id="KW-1185">Reference proteome</keyword>
<dbReference type="GO" id="GO:0008270">
    <property type="term" value="F:zinc ion binding"/>
    <property type="evidence" value="ECO:0007669"/>
    <property type="project" value="TreeGrafter"/>
</dbReference>
<proteinExistence type="inferred from homology"/>
<dbReference type="Pfam" id="PF10601">
    <property type="entry name" value="zf-LITAF-like"/>
    <property type="match status" value="1"/>
</dbReference>
<feature type="domain" description="LITAF" evidence="8">
    <location>
        <begin position="112"/>
        <end position="194"/>
    </location>
</feature>
<dbReference type="Proteomes" id="UP000654370">
    <property type="component" value="Unassembled WGS sequence"/>
</dbReference>
<evidence type="ECO:0000256" key="7">
    <source>
        <dbReference type="SAM" id="Phobius"/>
    </source>
</evidence>
<comment type="subcellular location">
    <subcellularLocation>
        <location evidence="1">Membrane</location>
        <topology evidence="1">Peripheral membrane protein</topology>
    </subcellularLocation>
</comment>
<comment type="similarity">
    <text evidence="2">Belongs to the CDIP1/LITAF family.</text>
</comment>
<keyword evidence="7" id="KW-1133">Transmembrane helix</keyword>
<organism evidence="9 10">
    <name type="scientific">Mortierella isabellina</name>
    <name type="common">Filamentous fungus</name>
    <name type="synonym">Umbelopsis isabellina</name>
    <dbReference type="NCBI Taxonomy" id="91625"/>
    <lineage>
        <taxon>Eukaryota</taxon>
        <taxon>Fungi</taxon>
        <taxon>Fungi incertae sedis</taxon>
        <taxon>Mucoromycota</taxon>
        <taxon>Mucoromycotina</taxon>
        <taxon>Umbelopsidomycetes</taxon>
        <taxon>Umbelopsidales</taxon>
        <taxon>Umbelopsidaceae</taxon>
        <taxon>Umbelopsis</taxon>
    </lineage>
</organism>
<gene>
    <name evidence="9" type="ORF">INT43_006024</name>
</gene>
<evidence type="ECO:0000256" key="3">
    <source>
        <dbReference type="ARBA" id="ARBA00022723"/>
    </source>
</evidence>
<evidence type="ECO:0000313" key="9">
    <source>
        <dbReference type="EMBL" id="KAG2174962.1"/>
    </source>
</evidence>
<accession>A0A8H7PJ81</accession>
<dbReference type="OrthoDB" id="4713066at2759"/>
<dbReference type="AlphaFoldDB" id="A0A8H7PJ81"/>
<name>A0A8H7PJ81_MORIS</name>
<keyword evidence="7" id="KW-0812">Transmembrane</keyword>
<comment type="caution">
    <text evidence="9">The sequence shown here is derived from an EMBL/GenBank/DDBJ whole genome shotgun (WGS) entry which is preliminary data.</text>
</comment>
<evidence type="ECO:0000256" key="5">
    <source>
        <dbReference type="ARBA" id="ARBA00023136"/>
    </source>
</evidence>
<dbReference type="GO" id="GO:0016020">
    <property type="term" value="C:membrane"/>
    <property type="evidence" value="ECO:0007669"/>
    <property type="project" value="UniProtKB-SubCell"/>
</dbReference>
<dbReference type="PANTHER" id="PTHR23292">
    <property type="entry name" value="LIPOPOLYSACCHARIDE-INDUCED TUMOR NECROSIS FACTOR-ALPHA FACTOR"/>
    <property type="match status" value="1"/>
</dbReference>
<evidence type="ECO:0000313" key="10">
    <source>
        <dbReference type="Proteomes" id="UP000654370"/>
    </source>
</evidence>